<dbReference type="Proteomes" id="UP000799423">
    <property type="component" value="Unassembled WGS sequence"/>
</dbReference>
<dbReference type="AlphaFoldDB" id="A0A6A7BN42"/>
<name>A0A6A7BN42_9PLEO</name>
<proteinExistence type="predicted"/>
<evidence type="ECO:0000313" key="1">
    <source>
        <dbReference type="EMBL" id="KAF2856813.1"/>
    </source>
</evidence>
<accession>A0A6A7BN42</accession>
<reference evidence="1" key="1">
    <citation type="submission" date="2020-01" db="EMBL/GenBank/DDBJ databases">
        <authorList>
            <consortium name="DOE Joint Genome Institute"/>
            <person name="Haridas S."/>
            <person name="Albert R."/>
            <person name="Binder M."/>
            <person name="Bloem J."/>
            <person name="Labutti K."/>
            <person name="Salamov A."/>
            <person name="Andreopoulos B."/>
            <person name="Baker S.E."/>
            <person name="Barry K."/>
            <person name="Bills G."/>
            <person name="Bluhm B.H."/>
            <person name="Cannon C."/>
            <person name="Castanera R."/>
            <person name="Culley D.E."/>
            <person name="Daum C."/>
            <person name="Ezra D."/>
            <person name="Gonzalez J.B."/>
            <person name="Henrissat B."/>
            <person name="Kuo A."/>
            <person name="Liang C."/>
            <person name="Lipzen A."/>
            <person name="Lutzoni F."/>
            <person name="Magnuson J."/>
            <person name="Mondo S."/>
            <person name="Nolan M."/>
            <person name="Ohm R."/>
            <person name="Pangilinan J."/>
            <person name="Park H.-J."/>
            <person name="Ramirez L."/>
            <person name="Alfaro M."/>
            <person name="Sun H."/>
            <person name="Tritt A."/>
            <person name="Yoshinaga Y."/>
            <person name="Zwiers L.-H."/>
            <person name="Turgeon B.G."/>
            <person name="Goodwin S.B."/>
            <person name="Spatafora J.W."/>
            <person name="Crous P.W."/>
            <person name="Grigoriev I.V."/>
        </authorList>
    </citation>
    <scope>NUCLEOTIDE SEQUENCE</scope>
    <source>
        <strain evidence="1">IPT5</strain>
    </source>
</reference>
<evidence type="ECO:0000313" key="2">
    <source>
        <dbReference type="Proteomes" id="UP000799423"/>
    </source>
</evidence>
<sequence length="154" mass="16855">MRALSTQHASTVTTRARPAPRLLARLARDRRPLTPAALRLKKVPSHWPATPRVCLRLSPTAQSRLPRTTPLPTPALLHYVPTAYPARVPFLLLLLLSPSDSASRHVSLVVCARCPVCRLVCRAELVLAQPCSHRSAASSFLHSPLSTLLHHPGL</sequence>
<protein>
    <submittedName>
        <fullName evidence="1">Uncharacterized protein</fullName>
    </submittedName>
</protein>
<dbReference type="EMBL" id="MU006288">
    <property type="protein sequence ID" value="KAF2856813.1"/>
    <property type="molecule type" value="Genomic_DNA"/>
</dbReference>
<gene>
    <name evidence="1" type="ORF">T440DRAFT_10267</name>
</gene>
<organism evidence="1 2">
    <name type="scientific">Plenodomus tracheiphilus IPT5</name>
    <dbReference type="NCBI Taxonomy" id="1408161"/>
    <lineage>
        <taxon>Eukaryota</taxon>
        <taxon>Fungi</taxon>
        <taxon>Dikarya</taxon>
        <taxon>Ascomycota</taxon>
        <taxon>Pezizomycotina</taxon>
        <taxon>Dothideomycetes</taxon>
        <taxon>Pleosporomycetidae</taxon>
        <taxon>Pleosporales</taxon>
        <taxon>Pleosporineae</taxon>
        <taxon>Leptosphaeriaceae</taxon>
        <taxon>Plenodomus</taxon>
    </lineage>
</organism>
<keyword evidence="2" id="KW-1185">Reference proteome</keyword>